<sequence>MAEESEKRFEALMNKLFHSPPKSKPYYDNARHGVQTLSGQKRPRSSSVGRKLAGNMIGESRSSLLGSATSAQAPLCRPWDRDDLFRRLSTFKSMTWFAKPQVVSPLECARRGWVNVDMDTIACASCDARLLFSTPSSWTQQQGKS</sequence>
<dbReference type="PANTHER" id="PTHR15835">
    <property type="entry name" value="NUCLEAR-INTERACTING PARTNER OF ALK"/>
    <property type="match status" value="1"/>
</dbReference>
<accession>A0ABR0WMF7</accession>
<evidence type="ECO:0000256" key="3">
    <source>
        <dbReference type="SAM" id="MobiDB-lite"/>
    </source>
</evidence>
<evidence type="ECO:0000256" key="2">
    <source>
        <dbReference type="ARBA" id="ARBA00023242"/>
    </source>
</evidence>
<name>A0ABR0WMF7_REHGL</name>
<evidence type="ECO:0000313" key="5">
    <source>
        <dbReference type="EMBL" id="KAK6148672.1"/>
    </source>
</evidence>
<protein>
    <recommendedName>
        <fullName evidence="4">C3HC-type domain-containing protein</fullName>
    </recommendedName>
</protein>
<evidence type="ECO:0000313" key="6">
    <source>
        <dbReference type="Proteomes" id="UP001318860"/>
    </source>
</evidence>
<dbReference type="Proteomes" id="UP001318860">
    <property type="component" value="Unassembled WGS sequence"/>
</dbReference>
<dbReference type="PANTHER" id="PTHR15835:SF6">
    <property type="entry name" value="ZINC FINGER C3HC-TYPE PROTEIN 1"/>
    <property type="match status" value="1"/>
</dbReference>
<evidence type="ECO:0000259" key="4">
    <source>
        <dbReference type="Pfam" id="PF07967"/>
    </source>
</evidence>
<evidence type="ECO:0000256" key="1">
    <source>
        <dbReference type="ARBA" id="ARBA00004123"/>
    </source>
</evidence>
<keyword evidence="6" id="KW-1185">Reference proteome</keyword>
<comment type="caution">
    <text evidence="5">The sequence shown here is derived from an EMBL/GenBank/DDBJ whole genome shotgun (WGS) entry which is preliminary data.</text>
</comment>
<keyword evidence="2" id="KW-0539">Nucleus</keyword>
<gene>
    <name evidence="5" type="ORF">DH2020_019584</name>
</gene>
<dbReference type="InterPro" id="IPR012935">
    <property type="entry name" value="NuBaID_N"/>
</dbReference>
<dbReference type="Pfam" id="PF07967">
    <property type="entry name" value="zf-C3HC"/>
    <property type="match status" value="1"/>
</dbReference>
<comment type="subcellular location">
    <subcellularLocation>
        <location evidence="1">Nucleus</location>
    </subcellularLocation>
</comment>
<dbReference type="EMBL" id="JABTTQ020000010">
    <property type="protein sequence ID" value="KAK6148672.1"/>
    <property type="molecule type" value="Genomic_DNA"/>
</dbReference>
<feature type="region of interest" description="Disordered" evidence="3">
    <location>
        <begin position="1"/>
        <end position="50"/>
    </location>
</feature>
<proteinExistence type="predicted"/>
<feature type="domain" description="C3HC-type" evidence="4">
    <location>
        <begin position="78"/>
        <end position="141"/>
    </location>
</feature>
<reference evidence="5 6" key="1">
    <citation type="journal article" date="2021" name="Comput. Struct. Biotechnol. J.">
        <title>De novo genome assembly of the potent medicinal plant Rehmannia glutinosa using nanopore technology.</title>
        <authorList>
            <person name="Ma L."/>
            <person name="Dong C."/>
            <person name="Song C."/>
            <person name="Wang X."/>
            <person name="Zheng X."/>
            <person name="Niu Y."/>
            <person name="Chen S."/>
            <person name="Feng W."/>
        </authorList>
    </citation>
    <scope>NUCLEOTIDE SEQUENCE [LARGE SCALE GENOMIC DNA]</scope>
    <source>
        <strain evidence="5">DH-2019</strain>
    </source>
</reference>
<feature type="compositionally biased region" description="Basic and acidic residues" evidence="3">
    <location>
        <begin position="1"/>
        <end position="10"/>
    </location>
</feature>
<organism evidence="5 6">
    <name type="scientific">Rehmannia glutinosa</name>
    <name type="common">Chinese foxglove</name>
    <dbReference type="NCBI Taxonomy" id="99300"/>
    <lineage>
        <taxon>Eukaryota</taxon>
        <taxon>Viridiplantae</taxon>
        <taxon>Streptophyta</taxon>
        <taxon>Embryophyta</taxon>
        <taxon>Tracheophyta</taxon>
        <taxon>Spermatophyta</taxon>
        <taxon>Magnoliopsida</taxon>
        <taxon>eudicotyledons</taxon>
        <taxon>Gunneridae</taxon>
        <taxon>Pentapetalae</taxon>
        <taxon>asterids</taxon>
        <taxon>lamiids</taxon>
        <taxon>Lamiales</taxon>
        <taxon>Orobanchaceae</taxon>
        <taxon>Rehmannieae</taxon>
        <taxon>Rehmannia</taxon>
    </lineage>
</organism>